<proteinExistence type="predicted"/>
<dbReference type="OrthoDB" id="10504753at2759"/>
<dbReference type="HOGENOM" id="CLU_155333_0_0_1"/>
<organism evidence="2">
    <name type="scientific">Ajellomyces capsulatus (strain H88)</name>
    <name type="common">Darling's disease fungus</name>
    <name type="synonym">Histoplasma capsulatum</name>
    <dbReference type="NCBI Taxonomy" id="544711"/>
    <lineage>
        <taxon>Eukaryota</taxon>
        <taxon>Fungi</taxon>
        <taxon>Dikarya</taxon>
        <taxon>Ascomycota</taxon>
        <taxon>Pezizomycotina</taxon>
        <taxon>Eurotiomycetes</taxon>
        <taxon>Eurotiomycetidae</taxon>
        <taxon>Onygenales</taxon>
        <taxon>Ajellomycetaceae</taxon>
        <taxon>Histoplasma</taxon>
    </lineage>
</organism>
<dbReference type="Proteomes" id="UP000008142">
    <property type="component" value="Unassembled WGS sequence"/>
</dbReference>
<sequence length="136" mass="15441">MAIMSNLVGYLGLKMSEYDIEQNGQSPAYLYETMEIIINLTAVCSSAKRGGVWRYRYWATGAKELNHHERHCGIEWTNHPISPTIWASGLLIDLESVVDWTLPSDLPGYFTQYLNSGNAIYSKLFDKIVHPQANWG</sequence>
<protein>
    <submittedName>
        <fullName evidence="1">Predicted protein</fullName>
    </submittedName>
</protein>
<accession>F0URY6</accession>
<dbReference type="EMBL" id="DS990641">
    <property type="protein sequence ID" value="EGC48663.1"/>
    <property type="molecule type" value="Genomic_DNA"/>
</dbReference>
<gene>
    <name evidence="1" type="ORF">HCEG_07878</name>
</gene>
<name>F0URY6_AJEC8</name>
<dbReference type="AlphaFoldDB" id="F0URY6"/>
<evidence type="ECO:0000313" key="2">
    <source>
        <dbReference type="Proteomes" id="UP000008142"/>
    </source>
</evidence>
<reference evidence="2" key="1">
    <citation type="submission" date="2008-07" db="EMBL/GenBank/DDBJ databases">
        <title>Annotation of Ajellomyces capsulatus strain H88.</title>
        <authorList>
            <person name="Champion M."/>
            <person name="Cuomo C."/>
            <person name="Ma L.-J."/>
            <person name="Henn M.R."/>
            <person name="Sil A."/>
            <person name="Goldman B."/>
            <person name="Young S.K."/>
            <person name="Kodira C.D."/>
            <person name="Zeng Q."/>
            <person name="Koehrsen M."/>
            <person name="Alvarado L."/>
            <person name="Berlin A."/>
            <person name="Borenstein D."/>
            <person name="Chen Z."/>
            <person name="Engels R."/>
            <person name="Freedman E."/>
            <person name="Gellesch M."/>
            <person name="Goldberg J."/>
            <person name="Griggs A."/>
            <person name="Gujja S."/>
            <person name="Heiman D."/>
            <person name="Hepburn T."/>
            <person name="Howarth C."/>
            <person name="Jen D."/>
            <person name="Larson L."/>
            <person name="Lewis B."/>
            <person name="Mehta T."/>
            <person name="Park D."/>
            <person name="Pearson M."/>
            <person name="Roberts A."/>
            <person name="Saif S."/>
            <person name="Shea T."/>
            <person name="Shenoy N."/>
            <person name="Sisk P."/>
            <person name="Stolte C."/>
            <person name="Sykes S."/>
            <person name="Walk T."/>
            <person name="White J."/>
            <person name="Yandava C."/>
            <person name="Klein B."/>
            <person name="McEwen J.G."/>
            <person name="Puccia R."/>
            <person name="Goldman G.H."/>
            <person name="Felipe M.S."/>
            <person name="Nino-Vega G."/>
            <person name="San-Blas G."/>
            <person name="Taylor J."/>
            <person name="Mendoza L."/>
            <person name="Galagan J."/>
            <person name="Nusbaum C."/>
            <person name="Birren B."/>
        </authorList>
    </citation>
    <scope>NUCLEOTIDE SEQUENCE [LARGE SCALE GENOMIC DNA]</scope>
    <source>
        <strain evidence="2">H88</strain>
    </source>
</reference>
<evidence type="ECO:0000313" key="1">
    <source>
        <dbReference type="EMBL" id="EGC48663.1"/>
    </source>
</evidence>